<dbReference type="PANTHER" id="PTHR38588:SF1">
    <property type="entry name" value="BLL0334 PROTEIN"/>
    <property type="match status" value="1"/>
</dbReference>
<dbReference type="Gene3D" id="3.30.530.20">
    <property type="match status" value="1"/>
</dbReference>
<dbReference type="InterPro" id="IPR023393">
    <property type="entry name" value="START-like_dom_sf"/>
</dbReference>
<dbReference type="Pfam" id="PF06240">
    <property type="entry name" value="COXG"/>
    <property type="match status" value="1"/>
</dbReference>
<proteinExistence type="predicted"/>
<dbReference type="SUPFAM" id="SSF55961">
    <property type="entry name" value="Bet v1-like"/>
    <property type="match status" value="1"/>
</dbReference>
<dbReference type="InterPro" id="IPR010419">
    <property type="entry name" value="CO_DH_gsu"/>
</dbReference>
<accession>A0A7C1G1W6</accession>
<gene>
    <name evidence="1" type="ORF">ENP47_09635</name>
</gene>
<reference evidence="1" key="1">
    <citation type="journal article" date="2020" name="mSystems">
        <title>Genome- and Community-Level Interaction Insights into Carbon Utilization and Element Cycling Functions of Hydrothermarchaeota in Hydrothermal Sediment.</title>
        <authorList>
            <person name="Zhou Z."/>
            <person name="Liu Y."/>
            <person name="Xu W."/>
            <person name="Pan J."/>
            <person name="Luo Z.H."/>
            <person name="Li M."/>
        </authorList>
    </citation>
    <scope>NUCLEOTIDE SEQUENCE [LARGE SCALE GENOMIC DNA]</scope>
    <source>
        <strain evidence="1">SpSt-222</strain>
    </source>
</reference>
<name>A0A7C1G1W6_THERO</name>
<dbReference type="AlphaFoldDB" id="A0A7C1G1W6"/>
<protein>
    <submittedName>
        <fullName evidence="1">Carbon monoxide dehydrogenase</fullName>
    </submittedName>
</protein>
<dbReference type="EMBL" id="DSJL01000011">
    <property type="protein sequence ID" value="HEF65843.1"/>
    <property type="molecule type" value="Genomic_DNA"/>
</dbReference>
<dbReference type="CDD" id="cd05018">
    <property type="entry name" value="CoxG"/>
    <property type="match status" value="1"/>
</dbReference>
<dbReference type="PANTHER" id="PTHR38588">
    <property type="entry name" value="BLL0334 PROTEIN"/>
    <property type="match status" value="1"/>
</dbReference>
<comment type="caution">
    <text evidence="1">The sequence shown here is derived from an EMBL/GenBank/DDBJ whole genome shotgun (WGS) entry which is preliminary data.</text>
</comment>
<sequence length="148" mass="15788">MKISGSYTIRAGRDAVFARLTDPQAIASCLPGVENLNQVAPDQYEMAMTVAIGPVKGTFTGKVQLADINPPESYRMAIEGQGKPGFARGNGTVQLRAIDDQTTEIVYEGDVELGGPFAGVAQRMLGGVAKRMIEQFFSCIERQMGASA</sequence>
<organism evidence="1">
    <name type="scientific">Thermomicrobium roseum</name>
    <dbReference type="NCBI Taxonomy" id="500"/>
    <lineage>
        <taxon>Bacteria</taxon>
        <taxon>Pseudomonadati</taxon>
        <taxon>Thermomicrobiota</taxon>
        <taxon>Thermomicrobia</taxon>
        <taxon>Thermomicrobiales</taxon>
        <taxon>Thermomicrobiaceae</taxon>
        <taxon>Thermomicrobium</taxon>
    </lineage>
</organism>
<evidence type="ECO:0000313" key="1">
    <source>
        <dbReference type="EMBL" id="HEF65843.1"/>
    </source>
</evidence>